<evidence type="ECO:0000259" key="2">
    <source>
        <dbReference type="Pfam" id="PF02738"/>
    </source>
</evidence>
<protein>
    <submittedName>
        <fullName evidence="4">4-hydroxybenzoyl-CoA reductase subunit alpha</fullName>
        <ecNumber evidence="4">1.3.7.9</ecNumber>
    </submittedName>
</protein>
<feature type="domain" description="Aldehyde oxidase/xanthine dehydrogenase second molybdopterin binding" evidence="3">
    <location>
        <begin position="71"/>
        <end position="347"/>
    </location>
</feature>
<keyword evidence="1" id="KW-0500">Molybdenum</keyword>
<dbReference type="Pfam" id="PF20256">
    <property type="entry name" value="MoCoBD_2"/>
    <property type="match status" value="1"/>
</dbReference>
<comment type="caution">
    <text evidence="4">The sequence shown here is derived from an EMBL/GenBank/DDBJ whole genome shotgun (WGS) entry which is preliminary data.</text>
</comment>
<dbReference type="Gene3D" id="3.30.365.10">
    <property type="entry name" value="Aldehyde oxidase/xanthine dehydrogenase, molybdopterin binding domain"/>
    <property type="match status" value="3"/>
</dbReference>
<dbReference type="SUPFAM" id="SSF56003">
    <property type="entry name" value="Molybdenum cofactor-binding domain"/>
    <property type="match status" value="1"/>
</dbReference>
<dbReference type="EMBL" id="VSSQ01020857">
    <property type="protein sequence ID" value="MPM66046.1"/>
    <property type="molecule type" value="Genomic_DNA"/>
</dbReference>
<organism evidence="4">
    <name type="scientific">bioreactor metagenome</name>
    <dbReference type="NCBI Taxonomy" id="1076179"/>
    <lineage>
        <taxon>unclassified sequences</taxon>
        <taxon>metagenomes</taxon>
        <taxon>ecological metagenomes</taxon>
    </lineage>
</organism>
<keyword evidence="4" id="KW-0560">Oxidoreductase</keyword>
<dbReference type="PANTHER" id="PTHR11908">
    <property type="entry name" value="XANTHINE DEHYDROGENASE"/>
    <property type="match status" value="1"/>
</dbReference>
<reference evidence="4" key="1">
    <citation type="submission" date="2019-08" db="EMBL/GenBank/DDBJ databases">
        <authorList>
            <person name="Kucharzyk K."/>
            <person name="Murdoch R.W."/>
            <person name="Higgins S."/>
            <person name="Loffler F."/>
        </authorList>
    </citation>
    <scope>NUCLEOTIDE SEQUENCE</scope>
</reference>
<evidence type="ECO:0000256" key="1">
    <source>
        <dbReference type="ARBA" id="ARBA00022505"/>
    </source>
</evidence>
<feature type="domain" description="Aldehyde oxidase/xanthine dehydrogenase first molybdopterin binding" evidence="2">
    <location>
        <begin position="2"/>
        <end position="51"/>
    </location>
</feature>
<name>A0A645BL91_9ZZZZ</name>
<dbReference type="PANTHER" id="PTHR11908:SF132">
    <property type="entry name" value="ALDEHYDE OXIDASE 1-RELATED"/>
    <property type="match status" value="1"/>
</dbReference>
<dbReference type="Pfam" id="PF02738">
    <property type="entry name" value="MoCoBD_1"/>
    <property type="match status" value="1"/>
</dbReference>
<evidence type="ECO:0000313" key="4">
    <source>
        <dbReference type="EMBL" id="MPM66046.1"/>
    </source>
</evidence>
<gene>
    <name evidence="4" type="primary">hcrA_1</name>
    <name evidence="4" type="ORF">SDC9_112950</name>
</gene>
<dbReference type="InterPro" id="IPR008274">
    <property type="entry name" value="AldOxase/xan_DH_MoCoBD1"/>
</dbReference>
<dbReference type="GO" id="GO:0016491">
    <property type="term" value="F:oxidoreductase activity"/>
    <property type="evidence" value="ECO:0007669"/>
    <property type="project" value="UniProtKB-KW"/>
</dbReference>
<evidence type="ECO:0000259" key="3">
    <source>
        <dbReference type="Pfam" id="PF20256"/>
    </source>
</evidence>
<dbReference type="InterPro" id="IPR046867">
    <property type="entry name" value="AldOxase/xan_DH_MoCoBD2"/>
</dbReference>
<dbReference type="GO" id="GO:0005506">
    <property type="term" value="F:iron ion binding"/>
    <property type="evidence" value="ECO:0007669"/>
    <property type="project" value="InterPro"/>
</dbReference>
<dbReference type="AlphaFoldDB" id="A0A645BL91"/>
<dbReference type="InterPro" id="IPR037165">
    <property type="entry name" value="AldOxase/xan_DH_Mopterin-bd_sf"/>
</dbReference>
<dbReference type="InterPro" id="IPR016208">
    <property type="entry name" value="Ald_Oxase/xanthine_DH-like"/>
</dbReference>
<dbReference type="EC" id="1.3.7.9" evidence="4"/>
<proteinExistence type="predicted"/>
<accession>A0A645BL91</accession>
<sequence length="409" mass="43989">MESYAVYTNHIPGCMMRGVGNSQFNFIFGRMIDGIAESLNMDPVDLAVKNFTHSWGTVPDKSLQAVLAAGASRIGWVEKRHKPGEGPVFEGTKRRGVGFSMHPGWHAEWQEERRGQVQVKMTLYPDGTVTLDAPTVETGTGSNTCNVLGCAEALGFLGIHPEQISWVGTIDTDSGMRDCVQTDSAVSFLQSEVMVVAAKEMKQKLLALAAPVLEVPADQLDIHNGVISGAGKTITVQELLWKGDLVPLSVFVSRRPSTTKTGVPYIASFAEVEVDTATGRTQVLKLVIINDCGTVMYASGAEAQQIGGQVMALGEALTEEIIYDPVHGVPLNFNFIDYKIPTILDMPPVEPVLLEIWRGDGEYGACGIGEGTLTCTPRAVANAVYNAIGVRVDELPISSDRVLKALGII</sequence>